<dbReference type="EMBL" id="MTYI01000264">
    <property type="protein sequence ID" value="PNP47113.1"/>
    <property type="molecule type" value="Genomic_DNA"/>
</dbReference>
<dbReference type="GO" id="GO:0005787">
    <property type="term" value="C:signal peptidase complex"/>
    <property type="evidence" value="ECO:0007669"/>
    <property type="project" value="InterPro"/>
</dbReference>
<evidence type="ECO:0000256" key="3">
    <source>
        <dbReference type="ARBA" id="ARBA00017057"/>
    </source>
</evidence>
<reference evidence="10 11" key="1">
    <citation type="submission" date="2017-02" db="EMBL/GenBank/DDBJ databases">
        <title>Genomes of Trichoderma spp. with biocontrol activity.</title>
        <authorList>
            <person name="Gardiner D."/>
            <person name="Kazan K."/>
            <person name="Vos C."/>
            <person name="Harvey P."/>
        </authorList>
    </citation>
    <scope>NUCLEOTIDE SEQUENCE [LARGE SCALE GENOMIC DNA]</scope>
    <source>
        <strain evidence="10 11">Tr1</strain>
    </source>
</reference>
<dbReference type="PANTHER" id="PTHR13085:SF0">
    <property type="entry name" value="SIGNAL PEPTIDASE COMPLEX SUBUNIT 2"/>
    <property type="match status" value="1"/>
</dbReference>
<sequence>MAAEKISLYNLAGKLSYACCGVSPLNTTDDAIPNYLNSLKIKQTHFLSDVRLGLGYSAFLIAAACFAWDYKLGFEDTKFYTAIAVAVYTVLNGLLTFWMMFVEKGVIYQGITPSGEKITVASATKKLDPTYRLSITVTDKSAKSRIIEVAKPFASFFDESGYFVAAPFQQILATAVPVVGKLDPKRIKSESQDMLNANPELLDAILAANSGSATGAEAAEGGKRRKA</sequence>
<dbReference type="GO" id="GO:0045047">
    <property type="term" value="P:protein targeting to ER"/>
    <property type="evidence" value="ECO:0007669"/>
    <property type="project" value="TreeGrafter"/>
</dbReference>
<dbReference type="InterPro" id="IPR009582">
    <property type="entry name" value="Spc2/SPCS2"/>
</dbReference>
<comment type="similarity">
    <text evidence="2">Belongs to the SPCS2 family.</text>
</comment>
<evidence type="ECO:0000313" key="11">
    <source>
        <dbReference type="Proteomes" id="UP000236290"/>
    </source>
</evidence>
<name>A0A2K0TNM8_TRIHA</name>
<dbReference type="AlphaFoldDB" id="A0A2K0TNM8"/>
<comment type="subcellular location">
    <subcellularLocation>
        <location evidence="1">Endoplasmic reticulum membrane</location>
        <topology evidence="1">Multi-pass membrane protein</topology>
    </subcellularLocation>
</comment>
<keyword evidence="7 9" id="KW-0472">Membrane</keyword>
<keyword evidence="4 9" id="KW-0812">Transmembrane</keyword>
<evidence type="ECO:0000256" key="8">
    <source>
        <dbReference type="ARBA" id="ARBA00045608"/>
    </source>
</evidence>
<keyword evidence="5" id="KW-0256">Endoplasmic reticulum</keyword>
<feature type="transmembrane region" description="Helical" evidence="9">
    <location>
        <begin position="82"/>
        <end position="102"/>
    </location>
</feature>
<dbReference type="GO" id="GO:0006465">
    <property type="term" value="P:signal peptide processing"/>
    <property type="evidence" value="ECO:0007669"/>
    <property type="project" value="InterPro"/>
</dbReference>
<evidence type="ECO:0000256" key="4">
    <source>
        <dbReference type="ARBA" id="ARBA00022692"/>
    </source>
</evidence>
<feature type="transmembrane region" description="Helical" evidence="9">
    <location>
        <begin position="50"/>
        <end position="70"/>
    </location>
</feature>
<proteinExistence type="inferred from homology"/>
<evidence type="ECO:0000256" key="9">
    <source>
        <dbReference type="SAM" id="Phobius"/>
    </source>
</evidence>
<keyword evidence="6 9" id="KW-1133">Transmembrane helix</keyword>
<evidence type="ECO:0000256" key="2">
    <source>
        <dbReference type="ARBA" id="ARBA00007324"/>
    </source>
</evidence>
<comment type="caution">
    <text evidence="10">The sequence shown here is derived from an EMBL/GenBank/DDBJ whole genome shotgun (WGS) entry which is preliminary data.</text>
</comment>
<gene>
    <name evidence="10" type="ORF">THARTR1_10618</name>
</gene>
<evidence type="ECO:0000313" key="10">
    <source>
        <dbReference type="EMBL" id="PNP47113.1"/>
    </source>
</evidence>
<dbReference type="Proteomes" id="UP000236290">
    <property type="component" value="Unassembled WGS sequence"/>
</dbReference>
<evidence type="ECO:0000256" key="6">
    <source>
        <dbReference type="ARBA" id="ARBA00022989"/>
    </source>
</evidence>
<evidence type="ECO:0000256" key="7">
    <source>
        <dbReference type="ARBA" id="ARBA00023136"/>
    </source>
</evidence>
<dbReference type="Pfam" id="PF06703">
    <property type="entry name" value="SPC25"/>
    <property type="match status" value="1"/>
</dbReference>
<protein>
    <recommendedName>
        <fullName evidence="3">Signal peptidase complex subunit 2</fullName>
    </recommendedName>
</protein>
<accession>A0A2K0TNM8</accession>
<dbReference type="PANTHER" id="PTHR13085">
    <property type="entry name" value="MICROSOMAL SIGNAL PEPTIDASE 25 KDA SUBUNIT"/>
    <property type="match status" value="1"/>
</dbReference>
<evidence type="ECO:0000256" key="5">
    <source>
        <dbReference type="ARBA" id="ARBA00022824"/>
    </source>
</evidence>
<comment type="function">
    <text evidence="8">Component of the signal peptidase complex (SPC) which catalyzes the cleavage of N-terminal signal sequences from nascent proteins as they are translocated into the lumen of the endoplasmic reticulum. Enhances the enzymatic activity of SPC and facilitates the interactions between different components of the translocation site.</text>
</comment>
<organism evidence="10 11">
    <name type="scientific">Trichoderma harzianum</name>
    <name type="common">Hypocrea lixii</name>
    <dbReference type="NCBI Taxonomy" id="5544"/>
    <lineage>
        <taxon>Eukaryota</taxon>
        <taxon>Fungi</taxon>
        <taxon>Dikarya</taxon>
        <taxon>Ascomycota</taxon>
        <taxon>Pezizomycotina</taxon>
        <taxon>Sordariomycetes</taxon>
        <taxon>Hypocreomycetidae</taxon>
        <taxon>Hypocreales</taxon>
        <taxon>Hypocreaceae</taxon>
        <taxon>Trichoderma</taxon>
    </lineage>
</organism>
<dbReference type="OrthoDB" id="29558at2759"/>
<evidence type="ECO:0000256" key="1">
    <source>
        <dbReference type="ARBA" id="ARBA00004477"/>
    </source>
</evidence>